<name>A0A7S0T3L9_9RHOD</name>
<gene>
    <name evidence="2" type="ORF">EMAD1354_LOCUS453</name>
</gene>
<sequence length="595" mass="68760">MEMGTLGMRFKTDRARDWSSFERSGVNVYAQDFVVRFEEWIRRAQMMIRRKSDWIDEIGQPLVANAYAVEIASAWEKEHYRKPDEKTKKKNSVIAHKAMEGLMLVAKMCATMRQNAPMLSGKIAPSSVRGVWYGDGIVPHDVICNLQQEFEKLEDDCNQNRTNDDNSQVVRLIDPSLYCYVAGVTQFSDGSVEEVPELEKAPLFCDEWPTCDSLEPFHHASKRHHVFGERRQLWRDLYEKNTDRKPSGIYEFRWNSFPELDRAAIEAEFYTEVDHQDESFNLSRCEWLPTDFKFDPENDRCHALGYINNLRERGHAELRGAIERVLARVVPMWDCVLNRADEPRFEPDIRSLDQDDVQSLQSGTWVPFCTQTGAENTTLRAGSTLQVIIKAVNIDLSPESPAFVGTPWQVAGTPNEKIAAAAMYFYHDVNVRESKLEFRCALKEPDEDEGFSDSGKEPDEALNENLGQVRVFDGRCVVFPNRMQYRMKRFRLEDKTRRGQRKVLVMFLVDPSVVRISTAVVPPQQPHSDYVREVKGVLTSRLDDDTAERILERSGAQMSLKDARMFREELVKEHKYVREVVNSLCELECPDFYMS</sequence>
<feature type="domain" description="DUF4246" evidence="1">
    <location>
        <begin position="129"/>
        <end position="527"/>
    </location>
</feature>
<proteinExistence type="predicted"/>
<evidence type="ECO:0000313" key="2">
    <source>
        <dbReference type="EMBL" id="CAD8724376.1"/>
    </source>
</evidence>
<organism evidence="2">
    <name type="scientific">Erythrolobus madagascarensis</name>
    <dbReference type="NCBI Taxonomy" id="708628"/>
    <lineage>
        <taxon>Eukaryota</taxon>
        <taxon>Rhodophyta</taxon>
        <taxon>Bangiophyceae</taxon>
        <taxon>Porphyridiales</taxon>
        <taxon>Porphyridiaceae</taxon>
        <taxon>Erythrolobus</taxon>
    </lineage>
</organism>
<accession>A0A7S0T3L9</accession>
<dbReference type="InterPro" id="IPR049192">
    <property type="entry name" value="DUF4246_C"/>
</dbReference>
<dbReference type="InterPro" id="IPR025340">
    <property type="entry name" value="DUF4246"/>
</dbReference>
<dbReference type="PANTHER" id="PTHR33119:SF1">
    <property type="entry name" value="FE2OG DIOXYGENASE DOMAIN-CONTAINING PROTEIN"/>
    <property type="match status" value="1"/>
</dbReference>
<reference evidence="2" key="1">
    <citation type="submission" date="2021-01" db="EMBL/GenBank/DDBJ databases">
        <authorList>
            <person name="Corre E."/>
            <person name="Pelletier E."/>
            <person name="Niang G."/>
            <person name="Scheremetjew M."/>
            <person name="Finn R."/>
            <person name="Kale V."/>
            <person name="Holt S."/>
            <person name="Cochrane G."/>
            <person name="Meng A."/>
            <person name="Brown T."/>
            <person name="Cohen L."/>
        </authorList>
    </citation>
    <scope>NUCLEOTIDE SEQUENCE</scope>
    <source>
        <strain evidence="2">CCMP3276</strain>
    </source>
</reference>
<dbReference type="AlphaFoldDB" id="A0A7S0T3L9"/>
<evidence type="ECO:0000259" key="1">
    <source>
        <dbReference type="Pfam" id="PF14033"/>
    </source>
</evidence>
<dbReference type="Pfam" id="PF14033">
    <property type="entry name" value="DUF4246"/>
    <property type="match status" value="1"/>
</dbReference>
<dbReference type="EMBL" id="HBFE01000659">
    <property type="protein sequence ID" value="CAD8724376.1"/>
    <property type="molecule type" value="Transcribed_RNA"/>
</dbReference>
<protein>
    <recommendedName>
        <fullName evidence="1">DUF4246 domain-containing protein</fullName>
    </recommendedName>
</protein>
<dbReference type="PANTHER" id="PTHR33119">
    <property type="entry name" value="IFI3P"/>
    <property type="match status" value="1"/>
</dbReference>